<reference evidence="2 3" key="1">
    <citation type="submission" date="2014-11" db="EMBL/GenBank/DDBJ databases">
        <title>Genome of a novel goose pathogen.</title>
        <authorList>
            <person name="Hansen C.M."/>
            <person name="Hueffer K."/>
            <person name="Choi S.C."/>
        </authorList>
    </citation>
    <scope>NUCLEOTIDE SEQUENCE [LARGE SCALE GENOMIC DNA]</scope>
    <source>
        <strain evidence="2 3">KH1503</strain>
    </source>
</reference>
<sequence>MNSPAPIWLQPKLYRNIAVFTAVTGTLLLARHSQSQDIAAFAAVVFLFAGAIVAIAAVVLALRLRDSGTAIQSLLLMLWQIGFPLVLMAKIYHQAG</sequence>
<gene>
    <name evidence="2" type="ORF">PL75_09760</name>
</gene>
<dbReference type="RefSeq" id="WP_047761749.1">
    <property type="nucleotide sequence ID" value="NZ_CP091510.1"/>
</dbReference>
<organism evidence="2 3">
    <name type="scientific">Neisseria arctica</name>
    <dbReference type="NCBI Taxonomy" id="1470200"/>
    <lineage>
        <taxon>Bacteria</taxon>
        <taxon>Pseudomonadati</taxon>
        <taxon>Pseudomonadota</taxon>
        <taxon>Betaproteobacteria</taxon>
        <taxon>Neisseriales</taxon>
        <taxon>Neisseriaceae</taxon>
        <taxon>Neisseria</taxon>
    </lineage>
</organism>
<dbReference type="OrthoDB" id="8607270at2"/>
<keyword evidence="1" id="KW-0812">Transmembrane</keyword>
<feature type="transmembrane region" description="Helical" evidence="1">
    <location>
        <begin position="38"/>
        <end position="62"/>
    </location>
</feature>
<dbReference type="Proteomes" id="UP000036027">
    <property type="component" value="Unassembled WGS sequence"/>
</dbReference>
<keyword evidence="3" id="KW-1185">Reference proteome</keyword>
<dbReference type="PATRIC" id="fig|1470200.3.peg.968"/>
<accession>A0A0J0YPU0</accession>
<keyword evidence="1" id="KW-1133">Transmembrane helix</keyword>
<feature type="transmembrane region" description="Helical" evidence="1">
    <location>
        <begin position="12"/>
        <end position="32"/>
    </location>
</feature>
<dbReference type="STRING" id="1470200.PL75_09760"/>
<dbReference type="AlphaFoldDB" id="A0A0J0YPU0"/>
<evidence type="ECO:0000256" key="1">
    <source>
        <dbReference type="SAM" id="Phobius"/>
    </source>
</evidence>
<comment type="caution">
    <text evidence="2">The sequence shown here is derived from an EMBL/GenBank/DDBJ whole genome shotgun (WGS) entry which is preliminary data.</text>
</comment>
<name>A0A0J0YPU0_9NEIS</name>
<feature type="transmembrane region" description="Helical" evidence="1">
    <location>
        <begin position="74"/>
        <end position="93"/>
    </location>
</feature>
<dbReference type="EMBL" id="JTDO01000019">
    <property type="protein sequence ID" value="KLT72144.1"/>
    <property type="molecule type" value="Genomic_DNA"/>
</dbReference>
<protein>
    <submittedName>
        <fullName evidence="2">Uncharacterized protein</fullName>
    </submittedName>
</protein>
<evidence type="ECO:0000313" key="3">
    <source>
        <dbReference type="Proteomes" id="UP000036027"/>
    </source>
</evidence>
<evidence type="ECO:0000313" key="2">
    <source>
        <dbReference type="EMBL" id="KLT72144.1"/>
    </source>
</evidence>
<proteinExistence type="predicted"/>
<keyword evidence="1" id="KW-0472">Membrane</keyword>